<name>A0ABT3RVE1_9BACT</name>
<accession>A0ABT3RVE1</accession>
<evidence type="ECO:0000313" key="2">
    <source>
        <dbReference type="Proteomes" id="UP001209885"/>
    </source>
</evidence>
<gene>
    <name evidence="1" type="ORF">OO013_15105</name>
</gene>
<comment type="caution">
    <text evidence="1">The sequence shown here is derived from an EMBL/GenBank/DDBJ whole genome shotgun (WGS) entry which is preliminary data.</text>
</comment>
<dbReference type="Proteomes" id="UP001209885">
    <property type="component" value="Unassembled WGS sequence"/>
</dbReference>
<keyword evidence="2" id="KW-1185">Reference proteome</keyword>
<dbReference type="InterPro" id="IPR026350">
    <property type="entry name" value="GxxExxY"/>
</dbReference>
<evidence type="ECO:0000313" key="1">
    <source>
        <dbReference type="EMBL" id="MCX2745207.1"/>
    </source>
</evidence>
<dbReference type="RefSeq" id="WP_266057759.1">
    <property type="nucleotide sequence ID" value="NZ_JAPFQN010000009.1"/>
</dbReference>
<dbReference type="NCBIfam" id="TIGR04256">
    <property type="entry name" value="GxxExxY"/>
    <property type="match status" value="1"/>
</dbReference>
<reference evidence="1 2" key="1">
    <citation type="submission" date="2022-11" db="EMBL/GenBank/DDBJ databases">
        <title>The characterization of three novel Bacteroidetes species and genomic analysis of their roles in tidal elemental geochemical cycles.</title>
        <authorList>
            <person name="Ma K."/>
        </authorList>
    </citation>
    <scope>NUCLEOTIDE SEQUENCE [LARGE SCALE GENOMIC DNA]</scope>
    <source>
        <strain evidence="1 2">M17</strain>
    </source>
</reference>
<dbReference type="Pfam" id="PF13366">
    <property type="entry name" value="PDDEXK_3"/>
    <property type="match status" value="1"/>
</dbReference>
<sequence length="125" mass="14293">MSENEITSEVIRCSIEVHKELGPGLLESIYEECLIQELIYNDIKVLNQVSLPVYYKGNQIDTKLRLDLLIEESVIVEVKSVKEFDPVHTAQIMSYLKLTDLRVGLLINFNVLQLKSGLKRIVNGF</sequence>
<protein>
    <submittedName>
        <fullName evidence="1">GxxExxY protein</fullName>
    </submittedName>
</protein>
<organism evidence="1 2">
    <name type="scientific">Mangrovivirga halotolerans</name>
    <dbReference type="NCBI Taxonomy" id="2993936"/>
    <lineage>
        <taxon>Bacteria</taxon>
        <taxon>Pseudomonadati</taxon>
        <taxon>Bacteroidota</taxon>
        <taxon>Cytophagia</taxon>
        <taxon>Cytophagales</taxon>
        <taxon>Mangrovivirgaceae</taxon>
        <taxon>Mangrovivirga</taxon>
    </lineage>
</organism>
<proteinExistence type="predicted"/>
<dbReference type="EMBL" id="JAPFQN010000009">
    <property type="protein sequence ID" value="MCX2745207.1"/>
    <property type="molecule type" value="Genomic_DNA"/>
</dbReference>